<dbReference type="Proteomes" id="UP000235371">
    <property type="component" value="Unassembled WGS sequence"/>
</dbReference>
<dbReference type="EMBL" id="KZ613855">
    <property type="protein sequence ID" value="PMD55523.1"/>
    <property type="molecule type" value="Genomic_DNA"/>
</dbReference>
<dbReference type="GO" id="GO:0016020">
    <property type="term" value="C:membrane"/>
    <property type="evidence" value="ECO:0007669"/>
    <property type="project" value="UniProtKB-SubCell"/>
</dbReference>
<proteinExistence type="predicted"/>
<protein>
    <submittedName>
        <fullName evidence="6">Uncharacterized protein</fullName>
    </submittedName>
</protein>
<dbReference type="Pfam" id="PF01544">
    <property type="entry name" value="CorA"/>
    <property type="match status" value="1"/>
</dbReference>
<keyword evidence="7" id="KW-1185">Reference proteome</keyword>
<dbReference type="InterPro" id="IPR045863">
    <property type="entry name" value="CorA_TM1_TM2"/>
</dbReference>
<name>A0A2J6SXW3_9HELO</name>
<keyword evidence="2 5" id="KW-0812">Transmembrane</keyword>
<keyword evidence="4 5" id="KW-0472">Membrane</keyword>
<dbReference type="OrthoDB" id="3231000at2759"/>
<comment type="subcellular location">
    <subcellularLocation>
        <location evidence="1">Membrane</location>
        <topology evidence="1">Multi-pass membrane protein</topology>
    </subcellularLocation>
</comment>
<feature type="transmembrane region" description="Helical" evidence="5">
    <location>
        <begin position="130"/>
        <end position="153"/>
    </location>
</feature>
<dbReference type="SUPFAM" id="SSF144083">
    <property type="entry name" value="Magnesium transport protein CorA, transmembrane region"/>
    <property type="match status" value="1"/>
</dbReference>
<evidence type="ECO:0000256" key="2">
    <source>
        <dbReference type="ARBA" id="ARBA00022692"/>
    </source>
</evidence>
<evidence type="ECO:0000256" key="5">
    <source>
        <dbReference type="SAM" id="Phobius"/>
    </source>
</evidence>
<dbReference type="GeneID" id="36583572"/>
<gene>
    <name evidence="6" type="ORF">K444DRAFT_537797</name>
</gene>
<reference evidence="6 7" key="1">
    <citation type="submission" date="2016-04" db="EMBL/GenBank/DDBJ databases">
        <title>A degradative enzymes factory behind the ericoid mycorrhizal symbiosis.</title>
        <authorList>
            <consortium name="DOE Joint Genome Institute"/>
            <person name="Martino E."/>
            <person name="Morin E."/>
            <person name="Grelet G."/>
            <person name="Kuo A."/>
            <person name="Kohler A."/>
            <person name="Daghino S."/>
            <person name="Barry K."/>
            <person name="Choi C."/>
            <person name="Cichocki N."/>
            <person name="Clum A."/>
            <person name="Copeland A."/>
            <person name="Hainaut M."/>
            <person name="Haridas S."/>
            <person name="Labutti K."/>
            <person name="Lindquist E."/>
            <person name="Lipzen A."/>
            <person name="Khouja H.-R."/>
            <person name="Murat C."/>
            <person name="Ohm R."/>
            <person name="Olson A."/>
            <person name="Spatafora J."/>
            <person name="Veneault-Fourrey C."/>
            <person name="Henrissat B."/>
            <person name="Grigoriev I."/>
            <person name="Martin F."/>
            <person name="Perotto S."/>
        </authorList>
    </citation>
    <scope>NUCLEOTIDE SEQUENCE [LARGE SCALE GENOMIC DNA]</scope>
    <source>
        <strain evidence="6 7">E</strain>
    </source>
</reference>
<accession>A0A2J6SXW3</accession>
<organism evidence="6 7">
    <name type="scientific">Hyaloscypha bicolor E</name>
    <dbReference type="NCBI Taxonomy" id="1095630"/>
    <lineage>
        <taxon>Eukaryota</taxon>
        <taxon>Fungi</taxon>
        <taxon>Dikarya</taxon>
        <taxon>Ascomycota</taxon>
        <taxon>Pezizomycotina</taxon>
        <taxon>Leotiomycetes</taxon>
        <taxon>Helotiales</taxon>
        <taxon>Hyaloscyphaceae</taxon>
        <taxon>Hyaloscypha</taxon>
        <taxon>Hyaloscypha bicolor</taxon>
    </lineage>
</organism>
<keyword evidence="3 5" id="KW-1133">Transmembrane helix</keyword>
<dbReference type="GO" id="GO:0046873">
    <property type="term" value="F:metal ion transmembrane transporter activity"/>
    <property type="evidence" value="ECO:0007669"/>
    <property type="project" value="InterPro"/>
</dbReference>
<evidence type="ECO:0000313" key="7">
    <source>
        <dbReference type="Proteomes" id="UP000235371"/>
    </source>
</evidence>
<dbReference type="STRING" id="1095630.A0A2J6SXW3"/>
<evidence type="ECO:0000256" key="1">
    <source>
        <dbReference type="ARBA" id="ARBA00004141"/>
    </source>
</evidence>
<dbReference type="Gene3D" id="1.20.58.340">
    <property type="entry name" value="Magnesium transport protein CorA, transmembrane region"/>
    <property type="match status" value="1"/>
</dbReference>
<dbReference type="AlphaFoldDB" id="A0A2J6SXW3"/>
<feature type="transmembrane region" description="Helical" evidence="5">
    <location>
        <begin position="165"/>
        <end position="189"/>
    </location>
</feature>
<sequence length="247" mass="27471">MIVRILLRLVSTRWTSVIRDQEGYMLPGLKPQYTLSGGTDERLLEKESFGEYLKQTLGMLRMGLQIFRSLSTKSKAFSLAQDELLADYEYLANKVSLQIKQNTMSIPVITAMIGIEESRKAIQQAQDVKALTTLATVYIPLSFVAGIFGMNVTQLNPNPLVNIPLWLYFATALPITAVSMLLVWHWGWLKDGTVFIGRKLYLLVRILSRKDKTSSTADALIHAGTVGMAAGASDAFIPQEVTGREEV</sequence>
<evidence type="ECO:0000313" key="6">
    <source>
        <dbReference type="EMBL" id="PMD55523.1"/>
    </source>
</evidence>
<dbReference type="RefSeq" id="XP_024732427.1">
    <property type="nucleotide sequence ID" value="XM_024875492.1"/>
</dbReference>
<dbReference type="InterPro" id="IPR002523">
    <property type="entry name" value="MgTranspt_CorA/ZnTranspt_ZntB"/>
</dbReference>
<dbReference type="InParanoid" id="A0A2J6SXW3"/>
<evidence type="ECO:0000256" key="4">
    <source>
        <dbReference type="ARBA" id="ARBA00023136"/>
    </source>
</evidence>
<evidence type="ECO:0000256" key="3">
    <source>
        <dbReference type="ARBA" id="ARBA00022989"/>
    </source>
</evidence>